<proteinExistence type="inferred from homology"/>
<dbReference type="Proteomes" id="UP000095209">
    <property type="component" value="Unassembled WGS sequence"/>
</dbReference>
<evidence type="ECO:0000256" key="1">
    <source>
        <dbReference type="ARBA" id="ARBA00008987"/>
    </source>
</evidence>
<keyword evidence="2" id="KW-1015">Disulfide bond</keyword>
<reference evidence="5 6" key="1">
    <citation type="submission" date="2016-08" db="EMBL/GenBank/DDBJ databases">
        <title>Genome of Bacillus solimangrovi GH2-4.</title>
        <authorList>
            <person name="Lim S."/>
            <person name="Kim B.-C."/>
        </authorList>
    </citation>
    <scope>NUCLEOTIDE SEQUENCE [LARGE SCALE GENOMIC DNA]</scope>
    <source>
        <strain evidence="5 6">GH2-4</strain>
    </source>
</reference>
<dbReference type="OrthoDB" id="32134at2"/>
<evidence type="ECO:0000313" key="5">
    <source>
        <dbReference type="EMBL" id="OEH92726.1"/>
    </source>
</evidence>
<dbReference type="InterPro" id="IPR036249">
    <property type="entry name" value="Thioredoxin-like_sf"/>
</dbReference>
<organism evidence="5 6">
    <name type="scientific">Bacillus solimangrovi</name>
    <dbReference type="NCBI Taxonomy" id="1305675"/>
    <lineage>
        <taxon>Bacteria</taxon>
        <taxon>Bacillati</taxon>
        <taxon>Bacillota</taxon>
        <taxon>Bacilli</taxon>
        <taxon>Bacillales</taxon>
        <taxon>Bacillaceae</taxon>
        <taxon>Bacillus</taxon>
    </lineage>
</organism>
<dbReference type="PANTHER" id="PTHR45663">
    <property type="entry name" value="GEO12009P1"/>
    <property type="match status" value="1"/>
</dbReference>
<dbReference type="CDD" id="cd02947">
    <property type="entry name" value="TRX_family"/>
    <property type="match status" value="1"/>
</dbReference>
<comment type="similarity">
    <text evidence="1">Belongs to the thioredoxin family.</text>
</comment>
<dbReference type="PANTHER" id="PTHR45663:SF11">
    <property type="entry name" value="GEO12009P1"/>
    <property type="match status" value="1"/>
</dbReference>
<protein>
    <submittedName>
        <fullName evidence="5">Thiol reductase thioredoxin</fullName>
    </submittedName>
</protein>
<evidence type="ECO:0000256" key="2">
    <source>
        <dbReference type="ARBA" id="ARBA00023157"/>
    </source>
</evidence>
<name>A0A1E5LF93_9BACI</name>
<feature type="domain" description="Thioredoxin" evidence="4">
    <location>
        <begin position="16"/>
        <end position="154"/>
    </location>
</feature>
<gene>
    <name evidence="5" type="ORF">BFG57_01605</name>
</gene>
<dbReference type="AlphaFoldDB" id="A0A1E5LF93"/>
<dbReference type="GO" id="GO:0015035">
    <property type="term" value="F:protein-disulfide reductase activity"/>
    <property type="evidence" value="ECO:0007669"/>
    <property type="project" value="TreeGrafter"/>
</dbReference>
<dbReference type="STRING" id="1305675.BFG57_01605"/>
<comment type="caution">
    <text evidence="5">The sequence shown here is derived from an EMBL/GenBank/DDBJ whole genome shotgun (WGS) entry which is preliminary data.</text>
</comment>
<accession>A0A1E5LF93</accession>
<dbReference type="GO" id="GO:0005737">
    <property type="term" value="C:cytoplasm"/>
    <property type="evidence" value="ECO:0007669"/>
    <property type="project" value="TreeGrafter"/>
</dbReference>
<dbReference type="PROSITE" id="PS51352">
    <property type="entry name" value="THIOREDOXIN_2"/>
    <property type="match status" value="1"/>
</dbReference>
<dbReference type="SUPFAM" id="SSF52833">
    <property type="entry name" value="Thioredoxin-like"/>
    <property type="match status" value="1"/>
</dbReference>
<dbReference type="EMBL" id="MJEH01000022">
    <property type="protein sequence ID" value="OEH92726.1"/>
    <property type="molecule type" value="Genomic_DNA"/>
</dbReference>
<dbReference type="Gene3D" id="3.40.30.10">
    <property type="entry name" value="Glutaredoxin"/>
    <property type="match status" value="1"/>
</dbReference>
<sequence>MKKIAIIGAIIVGLFIIIGSLTNMANSQKAEGNPYGKADLHPETVKQLKDPNYENLILPDELDEKLNNNEAVTVYFYSPTCGHCKVTTPILKPVADELNVDLKMYNVLEFEQGWNDFEIKGTPTMIHFENGKEAYRISGENDAETFKEWFNQFL</sequence>
<dbReference type="InterPro" id="IPR013766">
    <property type="entry name" value="Thioredoxin_domain"/>
</dbReference>
<evidence type="ECO:0000313" key="6">
    <source>
        <dbReference type="Proteomes" id="UP000095209"/>
    </source>
</evidence>
<evidence type="ECO:0000259" key="4">
    <source>
        <dbReference type="PROSITE" id="PS51352"/>
    </source>
</evidence>
<dbReference type="RefSeq" id="WP_069717168.1">
    <property type="nucleotide sequence ID" value="NZ_MJEH01000022.1"/>
</dbReference>
<keyword evidence="6" id="KW-1185">Reference proteome</keyword>
<dbReference type="Pfam" id="PF00085">
    <property type="entry name" value="Thioredoxin"/>
    <property type="match status" value="1"/>
</dbReference>
<evidence type="ECO:0000256" key="3">
    <source>
        <dbReference type="ARBA" id="ARBA00023284"/>
    </source>
</evidence>
<keyword evidence="3" id="KW-0676">Redox-active center</keyword>